<comment type="caution">
    <text evidence="2">The sequence shown here is derived from an EMBL/GenBank/DDBJ whole genome shotgun (WGS) entry which is preliminary data.</text>
</comment>
<evidence type="ECO:0000313" key="3">
    <source>
        <dbReference type="Proteomes" id="UP001221413"/>
    </source>
</evidence>
<dbReference type="EMBL" id="JAQGDS010000010">
    <property type="protein sequence ID" value="KAJ6257447.1"/>
    <property type="molecule type" value="Genomic_DNA"/>
</dbReference>
<sequence>MEWRSNKVYNENISYHVRMKHLANDQTQPVYYLKLPPNAQRILPEGRNEIHSGMVDMASELLRDMIETLERSADQLWLCVKGPATTGRNYAMEVLEAPQSKFKETDISVIPRRSATRYPDKKNKAGMGQKSSRT</sequence>
<gene>
    <name evidence="2" type="ORF">Dda_7231</name>
</gene>
<name>A0AAD6IS72_DREDA</name>
<organism evidence="2 3">
    <name type="scientific">Drechslerella dactyloides</name>
    <name type="common">Nematode-trapping fungus</name>
    <name type="synonym">Arthrobotrys dactyloides</name>
    <dbReference type="NCBI Taxonomy" id="74499"/>
    <lineage>
        <taxon>Eukaryota</taxon>
        <taxon>Fungi</taxon>
        <taxon>Dikarya</taxon>
        <taxon>Ascomycota</taxon>
        <taxon>Pezizomycotina</taxon>
        <taxon>Orbiliomycetes</taxon>
        <taxon>Orbiliales</taxon>
        <taxon>Orbiliaceae</taxon>
        <taxon>Drechslerella</taxon>
    </lineage>
</organism>
<evidence type="ECO:0000313" key="2">
    <source>
        <dbReference type="EMBL" id="KAJ6257447.1"/>
    </source>
</evidence>
<keyword evidence="3" id="KW-1185">Reference proteome</keyword>
<dbReference type="Proteomes" id="UP001221413">
    <property type="component" value="Unassembled WGS sequence"/>
</dbReference>
<accession>A0AAD6IS72</accession>
<proteinExistence type="predicted"/>
<protein>
    <submittedName>
        <fullName evidence="2">Uncharacterized protein</fullName>
    </submittedName>
</protein>
<dbReference type="AlphaFoldDB" id="A0AAD6IS72"/>
<reference evidence="2" key="1">
    <citation type="submission" date="2023-01" db="EMBL/GenBank/DDBJ databases">
        <title>The chitinases involved in constricting ring structure development in the nematode-trapping fungus Drechslerella dactyloides.</title>
        <authorList>
            <person name="Wang R."/>
            <person name="Zhang L."/>
            <person name="Tang P."/>
            <person name="Li S."/>
            <person name="Liang L."/>
        </authorList>
    </citation>
    <scope>NUCLEOTIDE SEQUENCE</scope>
    <source>
        <strain evidence="2">YMF1.00031</strain>
    </source>
</reference>
<feature type="region of interest" description="Disordered" evidence="1">
    <location>
        <begin position="105"/>
        <end position="134"/>
    </location>
</feature>
<evidence type="ECO:0000256" key="1">
    <source>
        <dbReference type="SAM" id="MobiDB-lite"/>
    </source>
</evidence>